<keyword evidence="4" id="KW-1185">Reference proteome</keyword>
<reference evidence="2 5" key="2">
    <citation type="submission" date="2017-05" db="EMBL/GenBank/DDBJ databases">
        <title>Complete and WGS of Bordetella genogroups.</title>
        <authorList>
            <person name="Spilker T."/>
            <person name="LiPuma J."/>
        </authorList>
    </citation>
    <scope>NUCLEOTIDE SEQUENCE [LARGE SCALE GENOMIC DNA]</scope>
    <source>
        <strain evidence="2 5">AU17610</strain>
    </source>
</reference>
<feature type="domain" description="Polyphosphate kinase-2-related" evidence="1">
    <location>
        <begin position="267"/>
        <end position="488"/>
    </location>
</feature>
<evidence type="ECO:0000313" key="5">
    <source>
        <dbReference type="Proteomes" id="UP000217005"/>
    </source>
</evidence>
<dbReference type="PANTHER" id="PTHR34383">
    <property type="entry name" value="POLYPHOSPHATE:AMP PHOSPHOTRANSFERASE-RELATED"/>
    <property type="match status" value="1"/>
</dbReference>
<protein>
    <submittedName>
        <fullName evidence="2">Polyphosphate:AMP phosphotransferase</fullName>
    </submittedName>
</protein>
<dbReference type="OrthoDB" id="9775224at2"/>
<dbReference type="SUPFAM" id="SSF52540">
    <property type="entry name" value="P-loop containing nucleoside triphosphate hydrolases"/>
    <property type="match status" value="2"/>
</dbReference>
<dbReference type="EMBL" id="NEVL01000007">
    <property type="protein sequence ID" value="OZI28288.1"/>
    <property type="molecule type" value="Genomic_DNA"/>
</dbReference>
<dbReference type="GO" id="GO:0006797">
    <property type="term" value="P:polyphosphate metabolic process"/>
    <property type="evidence" value="ECO:0007669"/>
    <property type="project" value="InterPro"/>
</dbReference>
<proteinExistence type="predicted"/>
<organism evidence="2 5">
    <name type="scientific">Bordetella genomosp. 1</name>
    <dbReference type="NCBI Taxonomy" id="1395607"/>
    <lineage>
        <taxon>Bacteria</taxon>
        <taxon>Pseudomonadati</taxon>
        <taxon>Pseudomonadota</taxon>
        <taxon>Betaproteobacteria</taxon>
        <taxon>Burkholderiales</taxon>
        <taxon>Alcaligenaceae</taxon>
        <taxon>Bordetella</taxon>
    </lineage>
</organism>
<dbReference type="Gene3D" id="3.40.50.300">
    <property type="entry name" value="P-loop containing nucleotide triphosphate hydrolases"/>
    <property type="match status" value="2"/>
</dbReference>
<dbReference type="AlphaFoldDB" id="A0A261RT84"/>
<keyword evidence="2" id="KW-0808">Transferase</keyword>
<dbReference type="Proteomes" id="UP000217005">
    <property type="component" value="Unassembled WGS sequence"/>
</dbReference>
<dbReference type="InterPro" id="IPR027417">
    <property type="entry name" value="P-loop_NTPase"/>
</dbReference>
<dbReference type="PANTHER" id="PTHR34383:SF3">
    <property type="entry name" value="POLYPHOSPHATE:AMP PHOSPHOTRANSFERASE"/>
    <property type="match status" value="1"/>
</dbReference>
<feature type="domain" description="Polyphosphate kinase-2-related" evidence="1">
    <location>
        <begin position="13"/>
        <end position="235"/>
    </location>
</feature>
<dbReference type="RefSeq" id="WP_094829225.1">
    <property type="nucleotide sequence ID" value="NZ_NEVL01000007.1"/>
</dbReference>
<sequence length="489" mass="56476">MFAEAQADPALPKDEFKTLEARLRVALLKSQYDRLQRGDRTLLIVVAGIDGAGKGETINQLNEWMDPRHIHTMAFGPPDNEEAARPPFWRYWNALPAKGQTGIVFGSWYVPLLKEAARKKQRPERIEACAAQIRRFEALLAAEGVQIVKLWYHLSADAQSERIKRLLESPETAWQVTPADRKVRKHYDRVRDAGQIALAHTDADHAPWVVIPSADDNMRMVRTAEAVLATMKRRAIPRASRAFALQSVRPGRIPDRLGELDYEAREEKHDYEVELGLLQGQLARLVRSDKFKQRSLILAFEGQDAAGKGGAIRRVTRALDARQYDITPVAAPSAHELARPYLWRFWRRVPRQGRIAIFDRTWYGRVLVERVEKLAHAADWRRAYGEINDFERQLSDHGAIVLKFWLAVTPAVQLQRFKERERTPFKQFKITPDDWRNRKKWPDYAQAANEMMARTDMPEAPWHLISSNDKRYARLQVLRHIVKALEDQL</sequence>
<gene>
    <name evidence="2" type="primary">pap</name>
    <name evidence="3" type="ORF">CAL27_01495</name>
    <name evidence="2" type="ORF">CEG14_24465</name>
</gene>
<accession>A0A261RT84</accession>
<dbReference type="InterPro" id="IPR022489">
    <property type="entry name" value="PolyP_AMP_Tfrase"/>
</dbReference>
<evidence type="ECO:0000313" key="4">
    <source>
        <dbReference type="Proteomes" id="UP000216354"/>
    </source>
</evidence>
<comment type="caution">
    <text evidence="2">The sequence shown here is derived from an EMBL/GenBank/DDBJ whole genome shotgun (WGS) entry which is preliminary data.</text>
</comment>
<dbReference type="InterPro" id="IPR022488">
    <property type="entry name" value="PPK2-related"/>
</dbReference>
<evidence type="ECO:0000259" key="1">
    <source>
        <dbReference type="Pfam" id="PF03976"/>
    </source>
</evidence>
<dbReference type="GO" id="GO:0043751">
    <property type="term" value="F:polyphosphate:AMP phosphotransferase activity"/>
    <property type="evidence" value="ECO:0007669"/>
    <property type="project" value="InterPro"/>
</dbReference>
<evidence type="ECO:0000313" key="3">
    <source>
        <dbReference type="EMBL" id="OZI69325.1"/>
    </source>
</evidence>
<reference evidence="3 4" key="1">
    <citation type="submission" date="2017-05" db="EMBL/GenBank/DDBJ databases">
        <title>Complete and WGS of Bordetella genogroups.</title>
        <authorList>
            <person name="Spilker T."/>
            <person name="Lipuma J."/>
        </authorList>
    </citation>
    <scope>NUCLEOTIDE SEQUENCE [LARGE SCALE GENOMIC DNA]</scope>
    <source>
        <strain evidence="3 4">AU9795</strain>
    </source>
</reference>
<dbReference type="Proteomes" id="UP000216354">
    <property type="component" value="Unassembled WGS sequence"/>
</dbReference>
<evidence type="ECO:0000313" key="2">
    <source>
        <dbReference type="EMBL" id="OZI28288.1"/>
    </source>
</evidence>
<dbReference type="Pfam" id="PF03976">
    <property type="entry name" value="PPK2"/>
    <property type="match status" value="2"/>
</dbReference>
<dbReference type="EMBL" id="NEVR01000001">
    <property type="protein sequence ID" value="OZI69325.1"/>
    <property type="molecule type" value="Genomic_DNA"/>
</dbReference>
<dbReference type="NCBIfam" id="TIGR03708">
    <property type="entry name" value="poly_P_AMP_trns"/>
    <property type="match status" value="1"/>
</dbReference>
<name>A0A261RT84_9BORD</name>